<dbReference type="AlphaFoldDB" id="A0A7Y6BTP1"/>
<dbReference type="Gene3D" id="3.20.20.190">
    <property type="entry name" value="Phosphatidylinositol (PI) phosphodiesterase"/>
    <property type="match status" value="1"/>
</dbReference>
<organism evidence="2 3">
    <name type="scientific">Paenibacillus xylanilyticus</name>
    <dbReference type="NCBI Taxonomy" id="248903"/>
    <lineage>
        <taxon>Bacteria</taxon>
        <taxon>Bacillati</taxon>
        <taxon>Bacillota</taxon>
        <taxon>Bacilli</taxon>
        <taxon>Bacillales</taxon>
        <taxon>Paenibacillaceae</taxon>
        <taxon>Paenibacillus</taxon>
    </lineage>
</organism>
<evidence type="ECO:0000259" key="1">
    <source>
        <dbReference type="Pfam" id="PF15711"/>
    </source>
</evidence>
<dbReference type="GO" id="GO:0008081">
    <property type="term" value="F:phosphoric diester hydrolase activity"/>
    <property type="evidence" value="ECO:0007669"/>
    <property type="project" value="InterPro"/>
</dbReference>
<reference evidence="2 3" key="1">
    <citation type="submission" date="2020-05" db="EMBL/GenBank/DDBJ databases">
        <title>Genome Sequencing of Type Strains.</title>
        <authorList>
            <person name="Lemaire J.F."/>
            <person name="Inderbitzin P."/>
            <person name="Gregorio O.A."/>
            <person name="Collins S.B."/>
            <person name="Wespe N."/>
            <person name="Knight-Connoni V."/>
        </authorList>
    </citation>
    <scope>NUCLEOTIDE SEQUENCE [LARGE SCALE GENOMIC DNA]</scope>
    <source>
        <strain evidence="2 3">LMG 21957</strain>
    </source>
</reference>
<dbReference type="EMBL" id="JABMCB010000159">
    <property type="protein sequence ID" value="NUU74833.1"/>
    <property type="molecule type" value="Genomic_DNA"/>
</dbReference>
<dbReference type="Proteomes" id="UP000526125">
    <property type="component" value="Unassembled WGS sequence"/>
</dbReference>
<evidence type="ECO:0000313" key="2">
    <source>
        <dbReference type="EMBL" id="NUU74833.1"/>
    </source>
</evidence>
<dbReference type="RefSeq" id="WP_175394700.1">
    <property type="nucleotide sequence ID" value="NZ_JABMCB010000159.1"/>
</dbReference>
<dbReference type="GO" id="GO:0006629">
    <property type="term" value="P:lipid metabolic process"/>
    <property type="evidence" value="ECO:0007669"/>
    <property type="project" value="InterPro"/>
</dbReference>
<dbReference type="InterPro" id="IPR039477">
    <property type="entry name" value="ILEI/PANDER_dom"/>
</dbReference>
<dbReference type="Pfam" id="PF15711">
    <property type="entry name" value="ILEI"/>
    <property type="match status" value="1"/>
</dbReference>
<gene>
    <name evidence="2" type="ORF">HP552_06195</name>
</gene>
<sequence>MNVELDFSNLDDGAIYIPASVYTKNQISLTYAAYISEFYRKNKIWIGNFSMLNLETNRNPIFFYSSIYIPQFNRYDYNVELAQGKSLPQYLEEVEIGSYVIISIKDDGSQQIKEITLEEVKKLGITLIDKSKLRCSYIWLARKTDEASYEVLHEECSPEELSWEGQVGGENILIKSGGSNAGNYSSIMINDVEKSMNLRGMNIVSWKEVTEISTTNCDTFSTIYMQGSLFKAIPPNLRYSNNHFSVVSRAGGKFQGVNYTNCKEAIEWNYKVRGHRNFEIDLELTSDQELVARLDWQAYLYGHLMQQRPDGIKEKQPLSSEQFKELKVLNEYTPLTITDIYELMVSTPDVYLITDTKYLEPETIKKQFKRIVTAAEPNRCEVLMRIVPQIYSEEMYSIIEGIFPFPNYIYSLYATQSSDDEIIRFVEGKPIGAVTMFPDRYTSDFGRKLKSLGVEVVLHTINDMEHVKKYVAMNVGGFYTDSLSSIDIESEIIRYQSEVKAIRDMLLLYIEKRFGPISSSVINILLKYSKQELEEFAPKLFPINTLEEFHLLCEEVKST</sequence>
<dbReference type="InterPro" id="IPR017946">
    <property type="entry name" value="PLC-like_Pdiesterase_TIM-brl"/>
</dbReference>
<dbReference type="SUPFAM" id="SSF51695">
    <property type="entry name" value="PLC-like phosphodiesterases"/>
    <property type="match status" value="1"/>
</dbReference>
<proteinExistence type="predicted"/>
<keyword evidence="3" id="KW-1185">Reference proteome</keyword>
<accession>A0A7Y6BTP1</accession>
<feature type="domain" description="ILEI/PANDER" evidence="1">
    <location>
        <begin position="73"/>
        <end position="143"/>
    </location>
</feature>
<evidence type="ECO:0000313" key="3">
    <source>
        <dbReference type="Proteomes" id="UP000526125"/>
    </source>
</evidence>
<comment type="caution">
    <text evidence="2">The sequence shown here is derived from an EMBL/GenBank/DDBJ whole genome shotgun (WGS) entry which is preliminary data.</text>
</comment>
<name>A0A7Y6BTP1_9BACL</name>
<protein>
    <recommendedName>
        <fullName evidence="1">ILEI/PANDER domain-containing protein</fullName>
    </recommendedName>
</protein>